<dbReference type="PANTHER" id="PTHR35370">
    <property type="entry name" value="CYTOPLASMIC PROTEIN-RELATED-RELATED"/>
    <property type="match status" value="1"/>
</dbReference>
<name>A0A077NTK3_XENBV</name>
<dbReference type="AlphaFoldDB" id="A0A077NTK3"/>
<protein>
    <recommendedName>
        <fullName evidence="2">Type VI secretion protein</fullName>
    </recommendedName>
</protein>
<dbReference type="RefSeq" id="WP_038224621.1">
    <property type="nucleotide sequence ID" value="NZ_CAWLWD010000200.1"/>
</dbReference>
<reference evidence="1" key="1">
    <citation type="submission" date="2013-07" db="EMBL/GenBank/DDBJ databases">
        <title>Sub-species coevolution in mutualistic symbiosis.</title>
        <authorList>
            <person name="Murfin K."/>
            <person name="Klassen J."/>
            <person name="Lee M."/>
            <person name="Forst S."/>
            <person name="Stock P."/>
            <person name="Goodrich-Blair H."/>
        </authorList>
    </citation>
    <scope>NUCLEOTIDE SEQUENCE [LARGE SCALE GENOMIC DNA]</scope>
    <source>
        <strain evidence="1">Feltiae Moldova</strain>
    </source>
</reference>
<dbReference type="Pfam" id="PF05947">
    <property type="entry name" value="T6SS_TssF"/>
    <property type="match status" value="1"/>
</dbReference>
<dbReference type="Proteomes" id="UP000028487">
    <property type="component" value="Unassembled WGS sequence"/>
</dbReference>
<dbReference type="HOGENOM" id="CLU_028593_2_1_6"/>
<evidence type="ECO:0008006" key="2">
    <source>
        <dbReference type="Google" id="ProtNLM"/>
    </source>
</evidence>
<dbReference type="InterPro" id="IPR010272">
    <property type="entry name" value="T6SS_TssF"/>
</dbReference>
<accession>A0A077NTK3</accession>
<comment type="caution">
    <text evidence="1">The sequence shown here is derived from an EMBL/GenBank/DDBJ whole genome shotgun (WGS) entry which is preliminary data.</text>
</comment>
<evidence type="ECO:0000313" key="1">
    <source>
        <dbReference type="EMBL" id="CDH01859.1"/>
    </source>
</evidence>
<dbReference type="EMBL" id="CBSV010000153">
    <property type="protein sequence ID" value="CDH01859.1"/>
    <property type="molecule type" value="Genomic_DNA"/>
</dbReference>
<gene>
    <name evidence="1" type="ORF">XBFM1_2360002</name>
</gene>
<organism evidence="1">
    <name type="scientific">Xenorhabdus bovienii str. feltiae Moldova</name>
    <dbReference type="NCBI Taxonomy" id="1398200"/>
    <lineage>
        <taxon>Bacteria</taxon>
        <taxon>Pseudomonadati</taxon>
        <taxon>Pseudomonadota</taxon>
        <taxon>Gammaproteobacteria</taxon>
        <taxon>Enterobacterales</taxon>
        <taxon>Morganellaceae</taxon>
        <taxon>Xenorhabdus</taxon>
    </lineage>
</organism>
<sequence length="585" mass="66352">MINNKESLYLQERAYLRELAQCIAKESPHLADFLVSSHDPEIARVFEAFALLISHVRDKLEDEFPEITHGILARIWPLALCPIPPMTVVQFTPTEDEHQGSTDIPIGTSVSASLNGQWLDFKTCRPLHIEPLIVQERVVKKTGTHSEIILTLCQTGSASSIWQSGALTFFLGTDTERAAQLGLWLDQHICDVSLNVQGKQRRLSAFPYGWHSLFDDPLLPMPKSTYSGLQPLVEYYALPALYNFVTLDISNEYAQVPLNEDSMFELIFRFEGELPLDDVDGAFLLGCVPAIHLENQSSPSILLETGDHSYLLPLGGSMRLFRLREIQVVQQPDNDEQRGTPYRWLPIEQFVPAGHFLDDGQQPDDFYYQLQTTQDFLGRTEHRLNFFDLTGKPAKNLPDIAISCHFIGYHEQALTLAQGAITVTQESSPSHLGAQNIIPVMTNYPPLLQENSGWPLLSCLSSPPVMLFATDSLKQFLRLFDSHTETNRPLSRQFRQHIDGIVQVEERLTDRLRMGRPVRGYVLSLTLNPDCYRTPGEMYRFCRLINEAMACFISQSTFVMLEIFIPDSNKVLWQFGHVDGLRPDM</sequence>
<proteinExistence type="predicted"/>
<dbReference type="PANTHER" id="PTHR35370:SF1">
    <property type="entry name" value="TYPE VI SECRETION SYSTEM COMPONENT TSSF1"/>
    <property type="match status" value="1"/>
</dbReference>